<dbReference type="Proteomes" id="UP001055072">
    <property type="component" value="Unassembled WGS sequence"/>
</dbReference>
<evidence type="ECO:0000313" key="2">
    <source>
        <dbReference type="Proteomes" id="UP001055072"/>
    </source>
</evidence>
<accession>A0ACB8U6L4</accession>
<organism evidence="1 2">
    <name type="scientific">Irpex rosettiformis</name>
    <dbReference type="NCBI Taxonomy" id="378272"/>
    <lineage>
        <taxon>Eukaryota</taxon>
        <taxon>Fungi</taxon>
        <taxon>Dikarya</taxon>
        <taxon>Basidiomycota</taxon>
        <taxon>Agaricomycotina</taxon>
        <taxon>Agaricomycetes</taxon>
        <taxon>Polyporales</taxon>
        <taxon>Irpicaceae</taxon>
        <taxon>Irpex</taxon>
    </lineage>
</organism>
<keyword evidence="2" id="KW-1185">Reference proteome</keyword>
<comment type="caution">
    <text evidence="1">The sequence shown here is derived from an EMBL/GenBank/DDBJ whole genome shotgun (WGS) entry which is preliminary data.</text>
</comment>
<protein>
    <submittedName>
        <fullName evidence="1">Uncharacterized protein</fullName>
    </submittedName>
</protein>
<dbReference type="EMBL" id="MU274910">
    <property type="protein sequence ID" value="KAI0089605.1"/>
    <property type="molecule type" value="Genomic_DNA"/>
</dbReference>
<gene>
    <name evidence="1" type="ORF">BDY19DRAFT_113179</name>
</gene>
<name>A0ACB8U6L4_9APHY</name>
<reference evidence="1" key="1">
    <citation type="journal article" date="2021" name="Environ. Microbiol.">
        <title>Gene family expansions and transcriptome signatures uncover fungal adaptations to wood decay.</title>
        <authorList>
            <person name="Hage H."/>
            <person name="Miyauchi S."/>
            <person name="Viragh M."/>
            <person name="Drula E."/>
            <person name="Min B."/>
            <person name="Chaduli D."/>
            <person name="Navarro D."/>
            <person name="Favel A."/>
            <person name="Norest M."/>
            <person name="Lesage-Meessen L."/>
            <person name="Balint B."/>
            <person name="Merenyi Z."/>
            <person name="de Eugenio L."/>
            <person name="Morin E."/>
            <person name="Martinez A.T."/>
            <person name="Baldrian P."/>
            <person name="Stursova M."/>
            <person name="Martinez M.J."/>
            <person name="Novotny C."/>
            <person name="Magnuson J.K."/>
            <person name="Spatafora J.W."/>
            <person name="Maurice S."/>
            <person name="Pangilinan J."/>
            <person name="Andreopoulos W."/>
            <person name="LaButti K."/>
            <person name="Hundley H."/>
            <person name="Na H."/>
            <person name="Kuo A."/>
            <person name="Barry K."/>
            <person name="Lipzen A."/>
            <person name="Henrissat B."/>
            <person name="Riley R."/>
            <person name="Ahrendt S."/>
            <person name="Nagy L.G."/>
            <person name="Grigoriev I.V."/>
            <person name="Martin F."/>
            <person name="Rosso M.N."/>
        </authorList>
    </citation>
    <scope>NUCLEOTIDE SEQUENCE</scope>
    <source>
        <strain evidence="1">CBS 384.51</strain>
    </source>
</reference>
<proteinExistence type="predicted"/>
<sequence length="176" mass="19647">MPPTTISSDKPYRISTSEYQDEDFKARAHALDDSAVRKTIPLGDICGLTKLGVHIVRLPPHSKSSTLHWHVSDEEWVYILESGEHGATLVTLPQGEAEKTREETVSKGDFIAFRAASGMGHVICTGDEEITYLCSGTREPMDVCTYPLQGKKLVVNRRGGPRWYVNEDDIEFAVRK</sequence>
<evidence type="ECO:0000313" key="1">
    <source>
        <dbReference type="EMBL" id="KAI0089605.1"/>
    </source>
</evidence>